<dbReference type="InterPro" id="IPR038186">
    <property type="entry name" value="CHAD_dom_sf"/>
</dbReference>
<dbReference type="InterPro" id="IPR003607">
    <property type="entry name" value="HD/PDEase_dom"/>
</dbReference>
<sequence length="488" mass="55600">MKKKEINRLCRLYRNEDPHTKYVARLARTLFDAAAPVFGLEAGDRDVLETAARLHDIGFALNPPQHEVMSAEIILREGIGEWEESRVRRVAAVAASHRGTPEAASSMLADLAPELEDPGVRRLAAILRVADGLDHGHIQDAKIRAMSFREDAVRLDVKTRWYRANADCAQRKADLWDEVFPLPLRVCGGEGKQKTSNFKGVLRGKDDALPAARKLLCALYDLMRDNTPGMLEGKDPEYLHDYRVSARRFRMVLRLFRGPLKTTAASRVERGIREACNQLSEARDQHVWVQMLESDEFTSAAAGDPEYPPYLDRQRARRDELEKKLPEILETEWYAELVEDLVRLTRVEIPERIREDKPRSAAGIMSKKIRKLNGEIAATETGPLRDAPEALHHLRKRVRRLRYFAEFAAPVFGGGMKDLADRLDDLATALGDIHDCDVHLEALTKDEHRPARLCELLGRKREEAWARFEELWAAYTSEEHQKNLHGMT</sequence>
<dbReference type="Gene3D" id="1.40.20.10">
    <property type="entry name" value="CHAD domain"/>
    <property type="match status" value="1"/>
</dbReference>
<dbReference type="RefSeq" id="WP_052882322.1">
    <property type="nucleotide sequence ID" value="NZ_CP010904.1"/>
</dbReference>
<organism evidence="2 3">
    <name type="scientific">Kiritimatiella glycovorans</name>
    <dbReference type="NCBI Taxonomy" id="1307763"/>
    <lineage>
        <taxon>Bacteria</taxon>
        <taxon>Pseudomonadati</taxon>
        <taxon>Kiritimatiellota</taxon>
        <taxon>Kiritimatiellia</taxon>
        <taxon>Kiritimatiellales</taxon>
        <taxon>Kiritimatiellaceae</taxon>
        <taxon>Kiritimatiella</taxon>
    </lineage>
</organism>
<proteinExistence type="predicted"/>
<name>A0A0G3EHZ5_9BACT</name>
<evidence type="ECO:0000259" key="1">
    <source>
        <dbReference type="PROSITE" id="PS51708"/>
    </source>
</evidence>
<dbReference type="InterPro" id="IPR048950">
    <property type="entry name" value="Ppx_GppA_C"/>
</dbReference>
<dbReference type="SUPFAM" id="SSF109604">
    <property type="entry name" value="HD-domain/PDEase-like"/>
    <property type="match status" value="1"/>
</dbReference>
<dbReference type="KEGG" id="vbl:L21SP4_01815"/>
<dbReference type="STRING" id="1307763.L21SP4_01815"/>
<feature type="domain" description="CHAD" evidence="1">
    <location>
        <begin position="205"/>
        <end position="477"/>
    </location>
</feature>
<dbReference type="CDD" id="cd00077">
    <property type="entry name" value="HDc"/>
    <property type="match status" value="1"/>
</dbReference>
<evidence type="ECO:0000313" key="2">
    <source>
        <dbReference type="EMBL" id="AKJ65052.1"/>
    </source>
</evidence>
<dbReference type="Proteomes" id="UP000035268">
    <property type="component" value="Chromosome"/>
</dbReference>
<dbReference type="PANTHER" id="PTHR39339">
    <property type="entry name" value="SLR1444 PROTEIN"/>
    <property type="match status" value="1"/>
</dbReference>
<dbReference type="PROSITE" id="PS51708">
    <property type="entry name" value="CHAD"/>
    <property type="match status" value="1"/>
</dbReference>
<evidence type="ECO:0000313" key="3">
    <source>
        <dbReference type="Proteomes" id="UP000035268"/>
    </source>
</evidence>
<dbReference type="PANTHER" id="PTHR39339:SF1">
    <property type="entry name" value="CHAD DOMAIN-CONTAINING PROTEIN"/>
    <property type="match status" value="1"/>
</dbReference>
<dbReference type="EMBL" id="CP010904">
    <property type="protein sequence ID" value="AKJ65052.1"/>
    <property type="molecule type" value="Genomic_DNA"/>
</dbReference>
<keyword evidence="3" id="KW-1185">Reference proteome</keyword>
<protein>
    <recommendedName>
        <fullName evidence="1">CHAD domain-containing protein</fullName>
    </recommendedName>
</protein>
<dbReference type="InterPro" id="IPR007899">
    <property type="entry name" value="CHAD_dom"/>
</dbReference>
<dbReference type="SMART" id="SM00880">
    <property type="entry name" value="CHAD"/>
    <property type="match status" value="1"/>
</dbReference>
<dbReference type="Pfam" id="PF21447">
    <property type="entry name" value="Ppx-GppA_III"/>
    <property type="match status" value="1"/>
</dbReference>
<dbReference type="Gene3D" id="1.10.3210.10">
    <property type="entry name" value="Hypothetical protein af1432"/>
    <property type="match status" value="1"/>
</dbReference>
<accession>A0A0G3EHZ5</accession>
<dbReference type="OrthoDB" id="3034217at2"/>
<reference evidence="3" key="1">
    <citation type="submission" date="2015-02" db="EMBL/GenBank/DDBJ databases">
        <title>Description and complete genome sequence of the first cultured representative of the subdivision 5 of the Verrucomicrobia phylum.</title>
        <authorList>
            <person name="Spring S."/>
            <person name="Bunk B."/>
            <person name="Sproer C."/>
            <person name="Klenk H.-P."/>
        </authorList>
    </citation>
    <scope>NUCLEOTIDE SEQUENCE [LARGE SCALE GENOMIC DNA]</scope>
    <source>
        <strain evidence="3">L21-Fru-AB</strain>
    </source>
</reference>
<dbReference type="Pfam" id="PF05235">
    <property type="entry name" value="CHAD"/>
    <property type="match status" value="1"/>
</dbReference>
<reference evidence="2 3" key="2">
    <citation type="journal article" date="2016" name="ISME J.">
        <title>Characterization of the first cultured representative of Verrucomicrobia subdivision 5 indicates the proposal of a novel phylum.</title>
        <authorList>
            <person name="Spring S."/>
            <person name="Bunk B."/>
            <person name="Sproer C."/>
            <person name="Schumann P."/>
            <person name="Rohde M."/>
            <person name="Tindall B.J."/>
            <person name="Klenk H.P."/>
        </authorList>
    </citation>
    <scope>NUCLEOTIDE SEQUENCE [LARGE SCALE GENOMIC DNA]</scope>
    <source>
        <strain evidence="2 3">L21-Fru-AB</strain>
    </source>
</reference>
<dbReference type="AlphaFoldDB" id="A0A0G3EHZ5"/>
<gene>
    <name evidence="2" type="ORF">L21SP4_01815</name>
</gene>